<dbReference type="PANTHER" id="PTHR43401">
    <property type="entry name" value="L-THREONINE 3-DEHYDROGENASE"/>
    <property type="match status" value="1"/>
</dbReference>
<dbReference type="SUPFAM" id="SSF51735">
    <property type="entry name" value="NAD(P)-binding Rossmann-fold domains"/>
    <property type="match status" value="1"/>
</dbReference>
<keyword evidence="2 4" id="KW-0862">Zinc</keyword>
<dbReference type="InterPro" id="IPR013149">
    <property type="entry name" value="ADH-like_C"/>
</dbReference>
<keyword evidence="3" id="KW-0560">Oxidoreductase</keyword>
<evidence type="ECO:0000313" key="7">
    <source>
        <dbReference type="EMBL" id="BBH20226.1"/>
    </source>
</evidence>
<evidence type="ECO:0000256" key="3">
    <source>
        <dbReference type="ARBA" id="ARBA00023002"/>
    </source>
</evidence>
<dbReference type="PANTHER" id="PTHR43401:SF2">
    <property type="entry name" value="L-THREONINE 3-DEHYDROGENASE"/>
    <property type="match status" value="1"/>
</dbReference>
<accession>A0A3G9IPE0</accession>
<dbReference type="Proteomes" id="UP000275368">
    <property type="component" value="Chromosome"/>
</dbReference>
<dbReference type="KEGG" id="pbk:Back11_15710"/>
<dbReference type="PROSITE" id="PS00059">
    <property type="entry name" value="ADH_ZINC"/>
    <property type="match status" value="1"/>
</dbReference>
<sequence length="339" mass="36374">MMKAAIYYGKNDVRVEEKPIPTVGPKDVLVRNLRGGICGTDINIVKAGGGNIGISLGAEFGHEMVGEVVQVGADVSADIKVGLRVGINPITAKRAGRRKSLECSGFSQYVLIEDAALNYNLYEMDHNIPLETAVLMEPVSVGRHGAFRVNPQPTDKVVVLGAGPIGLSAAASLIAEGITNVCVVDIDDWRLQKATELGAVTVNSMKEDLVEGLTKHFGAVNVYGHIVPDVDIFIDAAGAPVLFEKVMKIVKFQAKISIIAVYKNEVPVSLAQMMSKELQIQGASGYTHEDITKVIDHLANKKTNIANIVTQVYKLDDIQEAFTAAIEAKEAIKVIVDLS</sequence>
<evidence type="ECO:0000259" key="6">
    <source>
        <dbReference type="Pfam" id="PF08240"/>
    </source>
</evidence>
<dbReference type="AlphaFoldDB" id="A0A3G9IPE0"/>
<dbReference type="EMBL" id="AP019308">
    <property type="protein sequence ID" value="BBH20226.1"/>
    <property type="molecule type" value="Genomic_DNA"/>
</dbReference>
<keyword evidence="8" id="KW-1185">Reference proteome</keyword>
<reference evidence="7 8" key="1">
    <citation type="submission" date="2018-11" db="EMBL/GenBank/DDBJ databases">
        <title>Complete genome sequence of Paenibacillus baekrokdamisoli strain KCTC 33723.</title>
        <authorList>
            <person name="Kang S.W."/>
            <person name="Lee K.C."/>
            <person name="Kim K.K."/>
            <person name="Kim J.S."/>
            <person name="Kim D.S."/>
            <person name="Ko S.H."/>
            <person name="Yang S.H."/>
            <person name="Lee J.S."/>
        </authorList>
    </citation>
    <scope>NUCLEOTIDE SEQUENCE [LARGE SCALE GENOMIC DNA]</scope>
    <source>
        <strain evidence="7 8">KCTC 33723</strain>
    </source>
</reference>
<proteinExistence type="inferred from homology"/>
<dbReference type="GO" id="GO:0016491">
    <property type="term" value="F:oxidoreductase activity"/>
    <property type="evidence" value="ECO:0007669"/>
    <property type="project" value="UniProtKB-KW"/>
</dbReference>
<gene>
    <name evidence="7" type="primary">gutB</name>
    <name evidence="7" type="ORF">Back11_15710</name>
</gene>
<organism evidence="7 8">
    <name type="scientific">Paenibacillus baekrokdamisoli</name>
    <dbReference type="NCBI Taxonomy" id="1712516"/>
    <lineage>
        <taxon>Bacteria</taxon>
        <taxon>Bacillati</taxon>
        <taxon>Bacillota</taxon>
        <taxon>Bacilli</taxon>
        <taxon>Bacillales</taxon>
        <taxon>Paenibacillaceae</taxon>
        <taxon>Paenibacillus</taxon>
    </lineage>
</organism>
<name>A0A3G9IPE0_9BACL</name>
<feature type="domain" description="Alcohol dehydrogenase-like N-terminal" evidence="6">
    <location>
        <begin position="24"/>
        <end position="113"/>
    </location>
</feature>
<evidence type="ECO:0000256" key="2">
    <source>
        <dbReference type="ARBA" id="ARBA00022833"/>
    </source>
</evidence>
<dbReference type="InterPro" id="IPR050129">
    <property type="entry name" value="Zn_alcohol_dh"/>
</dbReference>
<feature type="domain" description="Alcohol dehydrogenase-like C-terminal" evidence="5">
    <location>
        <begin position="164"/>
        <end position="299"/>
    </location>
</feature>
<evidence type="ECO:0000313" key="8">
    <source>
        <dbReference type="Proteomes" id="UP000275368"/>
    </source>
</evidence>
<comment type="similarity">
    <text evidence="4">Belongs to the zinc-containing alcohol dehydrogenase family.</text>
</comment>
<dbReference type="Gene3D" id="3.40.50.720">
    <property type="entry name" value="NAD(P)-binding Rossmann-like Domain"/>
    <property type="match status" value="1"/>
</dbReference>
<evidence type="ECO:0000259" key="5">
    <source>
        <dbReference type="Pfam" id="PF00107"/>
    </source>
</evidence>
<comment type="cofactor">
    <cofactor evidence="4">
        <name>Zn(2+)</name>
        <dbReference type="ChEBI" id="CHEBI:29105"/>
    </cofactor>
</comment>
<dbReference type="InterPro" id="IPR002328">
    <property type="entry name" value="ADH_Zn_CS"/>
</dbReference>
<dbReference type="InterPro" id="IPR013154">
    <property type="entry name" value="ADH-like_N"/>
</dbReference>
<dbReference type="InterPro" id="IPR036291">
    <property type="entry name" value="NAD(P)-bd_dom_sf"/>
</dbReference>
<dbReference type="GO" id="GO:0008270">
    <property type="term" value="F:zinc ion binding"/>
    <property type="evidence" value="ECO:0007669"/>
    <property type="project" value="InterPro"/>
</dbReference>
<dbReference type="Pfam" id="PF00107">
    <property type="entry name" value="ADH_zinc_N"/>
    <property type="match status" value="1"/>
</dbReference>
<protein>
    <submittedName>
        <fullName evidence="7">Threonine dehydrogenase</fullName>
    </submittedName>
</protein>
<evidence type="ECO:0000256" key="1">
    <source>
        <dbReference type="ARBA" id="ARBA00022723"/>
    </source>
</evidence>
<dbReference type="InterPro" id="IPR011032">
    <property type="entry name" value="GroES-like_sf"/>
</dbReference>
<dbReference type="SUPFAM" id="SSF50129">
    <property type="entry name" value="GroES-like"/>
    <property type="match status" value="1"/>
</dbReference>
<dbReference type="Gene3D" id="3.90.180.10">
    <property type="entry name" value="Medium-chain alcohol dehydrogenases, catalytic domain"/>
    <property type="match status" value="1"/>
</dbReference>
<keyword evidence="1 4" id="KW-0479">Metal-binding</keyword>
<dbReference type="Pfam" id="PF08240">
    <property type="entry name" value="ADH_N"/>
    <property type="match status" value="1"/>
</dbReference>
<dbReference type="RefSeq" id="WP_232016286.1">
    <property type="nucleotide sequence ID" value="NZ_AP019308.1"/>
</dbReference>
<evidence type="ECO:0000256" key="4">
    <source>
        <dbReference type="RuleBase" id="RU361277"/>
    </source>
</evidence>